<protein>
    <recommendedName>
        <fullName evidence="6">S-protein homolog</fullName>
    </recommendedName>
</protein>
<feature type="region of interest" description="Disordered" evidence="7">
    <location>
        <begin position="1"/>
        <end position="25"/>
    </location>
</feature>
<dbReference type="STRING" id="2094558.A0A314UM04"/>
<proteinExistence type="inferred from homology"/>
<gene>
    <name evidence="8" type="ORF">Pyn_28287</name>
</gene>
<reference evidence="8 9" key="1">
    <citation type="submission" date="2018-02" db="EMBL/GenBank/DDBJ databases">
        <title>Draft genome of wild Prunus yedoensis var. nudiflora.</title>
        <authorList>
            <person name="Baek S."/>
            <person name="Kim J.-H."/>
            <person name="Choi K."/>
            <person name="Kim G.-B."/>
            <person name="Cho A."/>
            <person name="Jang H."/>
            <person name="Shin C.-H."/>
            <person name="Yu H.-J."/>
            <person name="Mun J.-H."/>
        </authorList>
    </citation>
    <scope>NUCLEOTIDE SEQUENCE [LARGE SCALE GENOMIC DNA]</scope>
    <source>
        <strain evidence="9">cv. Jeju island</strain>
        <tissue evidence="8">Leaf</tissue>
    </source>
</reference>
<dbReference type="GO" id="GO:0005576">
    <property type="term" value="C:extracellular region"/>
    <property type="evidence" value="ECO:0007669"/>
    <property type="project" value="UniProtKB-SubCell"/>
</dbReference>
<dbReference type="PANTHER" id="PTHR31232:SF156">
    <property type="entry name" value="PLANT SELF-INCOMPATIBILITY PROTEIN S1 FAMILY-RELATED"/>
    <property type="match status" value="1"/>
</dbReference>
<evidence type="ECO:0000256" key="6">
    <source>
        <dbReference type="RuleBase" id="RU367044"/>
    </source>
</evidence>
<evidence type="ECO:0000313" key="9">
    <source>
        <dbReference type="Proteomes" id="UP000250321"/>
    </source>
</evidence>
<organism evidence="8 9">
    <name type="scientific">Prunus yedoensis var. nudiflora</name>
    <dbReference type="NCBI Taxonomy" id="2094558"/>
    <lineage>
        <taxon>Eukaryota</taxon>
        <taxon>Viridiplantae</taxon>
        <taxon>Streptophyta</taxon>
        <taxon>Embryophyta</taxon>
        <taxon>Tracheophyta</taxon>
        <taxon>Spermatophyta</taxon>
        <taxon>Magnoliopsida</taxon>
        <taxon>eudicotyledons</taxon>
        <taxon>Gunneridae</taxon>
        <taxon>Pentapetalae</taxon>
        <taxon>rosids</taxon>
        <taxon>fabids</taxon>
        <taxon>Rosales</taxon>
        <taxon>Rosaceae</taxon>
        <taxon>Amygdaloideae</taxon>
        <taxon>Amygdaleae</taxon>
        <taxon>Prunus</taxon>
    </lineage>
</organism>
<dbReference type="GO" id="GO:0060320">
    <property type="term" value="P:rejection of self pollen"/>
    <property type="evidence" value="ECO:0007669"/>
    <property type="project" value="UniProtKB-KW"/>
</dbReference>
<accession>A0A314UM04</accession>
<keyword evidence="4 6" id="KW-0964">Secreted</keyword>
<comment type="caution">
    <text evidence="8">The sequence shown here is derived from an EMBL/GenBank/DDBJ whole genome shotgun (WGS) entry which is preliminary data.</text>
</comment>
<keyword evidence="5" id="KW-0732">Signal</keyword>
<evidence type="ECO:0000256" key="1">
    <source>
        <dbReference type="ARBA" id="ARBA00004613"/>
    </source>
</evidence>
<evidence type="ECO:0000256" key="5">
    <source>
        <dbReference type="ARBA" id="ARBA00022729"/>
    </source>
</evidence>
<evidence type="ECO:0000256" key="2">
    <source>
        <dbReference type="ARBA" id="ARBA00005581"/>
    </source>
</evidence>
<name>A0A314UM04_PRUYE</name>
<dbReference type="PANTHER" id="PTHR31232">
    <property type="match status" value="1"/>
</dbReference>
<dbReference type="OrthoDB" id="1848419at2759"/>
<evidence type="ECO:0000256" key="7">
    <source>
        <dbReference type="SAM" id="MobiDB-lite"/>
    </source>
</evidence>
<evidence type="ECO:0000256" key="4">
    <source>
        <dbReference type="ARBA" id="ARBA00022525"/>
    </source>
</evidence>
<dbReference type="InterPro" id="IPR010264">
    <property type="entry name" value="Self-incomp_S1"/>
</dbReference>
<dbReference type="EMBL" id="PJQY01003434">
    <property type="protein sequence ID" value="PQM37544.1"/>
    <property type="molecule type" value="Genomic_DNA"/>
</dbReference>
<sequence length="167" mass="19270">MNEKSQKLGAKRKKKSHDNEPNHQNPPTCSCFCNSNKPHLVSPSSKSEVFPEFTKWHVYVVNGLNDNQTLLVHCNSKEDDLGIQNLSQGANTTWSFRTNFVHSTLFGCYMSKANAHAALKVFWQDIYLFQKCNWKNCIYIAKDDGVYIKDFPNDCDVFAKKWEDGRR</sequence>
<evidence type="ECO:0000256" key="3">
    <source>
        <dbReference type="ARBA" id="ARBA00022471"/>
    </source>
</evidence>
<dbReference type="Proteomes" id="UP000250321">
    <property type="component" value="Unassembled WGS sequence"/>
</dbReference>
<keyword evidence="3 6" id="KW-0713">Self-incompatibility</keyword>
<comment type="similarity">
    <text evidence="2 6">Belongs to the plant self-incompatibility (S1) protein family.</text>
</comment>
<evidence type="ECO:0000313" key="8">
    <source>
        <dbReference type="EMBL" id="PQM37544.1"/>
    </source>
</evidence>
<dbReference type="Pfam" id="PF05938">
    <property type="entry name" value="Self-incomp_S1"/>
    <property type="match status" value="1"/>
</dbReference>
<dbReference type="AlphaFoldDB" id="A0A314UM04"/>
<comment type="subcellular location">
    <subcellularLocation>
        <location evidence="1 6">Secreted</location>
    </subcellularLocation>
</comment>
<keyword evidence="9" id="KW-1185">Reference proteome</keyword>